<evidence type="ECO:0000313" key="5">
    <source>
        <dbReference type="EMBL" id="ABS77421.1"/>
    </source>
</evidence>
<organism evidence="5 6">
    <name type="scientific">Coxiella burnetii (strain Dugway 5J108-111)</name>
    <dbReference type="NCBI Taxonomy" id="434922"/>
    <lineage>
        <taxon>Bacteria</taxon>
        <taxon>Pseudomonadati</taxon>
        <taxon>Pseudomonadota</taxon>
        <taxon>Gammaproteobacteria</taxon>
        <taxon>Legionellales</taxon>
        <taxon>Coxiellaceae</taxon>
        <taxon>Coxiella</taxon>
    </lineage>
</organism>
<dbReference type="InterPro" id="IPR027417">
    <property type="entry name" value="P-loop_NTPase"/>
</dbReference>
<dbReference type="EMBL" id="CP000733">
    <property type="protein sequence ID" value="ABS77421.1"/>
    <property type="molecule type" value="Genomic_DNA"/>
</dbReference>
<evidence type="ECO:0000313" key="6">
    <source>
        <dbReference type="Proteomes" id="UP000008555"/>
    </source>
</evidence>
<sequence>MNVIDAKHLNKKYGKFAALKEINFAIKRGQIVGLIGPNGAGKTTLLKSILGLTNYSGELNVLGLNPRSDRVKLMHHLCFIADVAILPRWIKVENLIEFVEGVHPNFNREKALGFLNKTNIKMHQKVKELSKGMIVQLHLALVMAIDVEILVLDEPTLGLDILYRKNFFHTILNDYYNEKRTIIIATHQVEEIESILTNLIMIDRGELLLESSMEEIAERFTEVRAMPDQAQFLQPLKPIFESKEIGRVRFIFENVDKNELEKYGEITVPSISDIFVAKIKENL</sequence>
<keyword evidence="1" id="KW-0813">Transport</keyword>
<dbReference type="HOGENOM" id="CLU_000604_1_2_6"/>
<dbReference type="SMART" id="SM00382">
    <property type="entry name" value="AAA"/>
    <property type="match status" value="1"/>
</dbReference>
<dbReference type="KEGG" id="cbd:CBUD_0824"/>
<dbReference type="SUPFAM" id="SSF52540">
    <property type="entry name" value="P-loop containing nucleoside triphosphate hydrolases"/>
    <property type="match status" value="1"/>
</dbReference>
<dbReference type="Pfam" id="PF00005">
    <property type="entry name" value="ABC_tran"/>
    <property type="match status" value="1"/>
</dbReference>
<dbReference type="Proteomes" id="UP000008555">
    <property type="component" value="Chromosome"/>
</dbReference>
<evidence type="ECO:0000256" key="1">
    <source>
        <dbReference type="ARBA" id="ARBA00022448"/>
    </source>
</evidence>
<proteinExistence type="predicted"/>
<dbReference type="InterPro" id="IPR051782">
    <property type="entry name" value="ABC_Transporter_VariousFunc"/>
</dbReference>
<name>A9KDZ1_COXBN</name>
<dbReference type="PROSITE" id="PS50893">
    <property type="entry name" value="ABC_TRANSPORTER_2"/>
    <property type="match status" value="1"/>
</dbReference>
<evidence type="ECO:0000259" key="4">
    <source>
        <dbReference type="PROSITE" id="PS50893"/>
    </source>
</evidence>
<dbReference type="GO" id="GO:0016887">
    <property type="term" value="F:ATP hydrolysis activity"/>
    <property type="evidence" value="ECO:0007669"/>
    <property type="project" value="InterPro"/>
</dbReference>
<feature type="domain" description="ABC transporter" evidence="4">
    <location>
        <begin position="4"/>
        <end position="229"/>
    </location>
</feature>
<evidence type="ECO:0000256" key="3">
    <source>
        <dbReference type="ARBA" id="ARBA00022840"/>
    </source>
</evidence>
<accession>A9KDZ1</accession>
<dbReference type="PANTHER" id="PTHR42939">
    <property type="entry name" value="ABC TRANSPORTER ATP-BINDING PROTEIN ALBC-RELATED"/>
    <property type="match status" value="1"/>
</dbReference>
<dbReference type="RefSeq" id="WP_011996767.1">
    <property type="nucleotide sequence ID" value="NC_009727.1"/>
</dbReference>
<keyword evidence="3 5" id="KW-0067">ATP-binding</keyword>
<dbReference type="AlphaFoldDB" id="A9KDZ1"/>
<dbReference type="InterPro" id="IPR003593">
    <property type="entry name" value="AAA+_ATPase"/>
</dbReference>
<gene>
    <name evidence="5" type="ordered locus">CBUD_0824</name>
</gene>
<protein>
    <submittedName>
        <fullName evidence="5">ABC transporter ATP-binding protein</fullName>
    </submittedName>
</protein>
<reference evidence="5 6" key="1">
    <citation type="journal article" date="2009" name="Infect. Immun.">
        <title>Comparative genomics reveal extensive transposon-mediated genomic plasticity and diversity among potential effector proteins within the genus Coxiella.</title>
        <authorList>
            <person name="Beare P.A."/>
            <person name="Unsworth N."/>
            <person name="Andoh M."/>
            <person name="Voth D.E."/>
            <person name="Omsland A."/>
            <person name="Gilk S.D."/>
            <person name="Williams K.P."/>
            <person name="Sobral B.W."/>
            <person name="Kupko J.J.III."/>
            <person name="Porcella S.F."/>
            <person name="Samuel J.E."/>
            <person name="Heinzen R.A."/>
        </authorList>
    </citation>
    <scope>NUCLEOTIDE SEQUENCE [LARGE SCALE GENOMIC DNA]</scope>
    <source>
        <strain evidence="5 6">Dugway 5J108-111</strain>
    </source>
</reference>
<dbReference type="InterPro" id="IPR003439">
    <property type="entry name" value="ABC_transporter-like_ATP-bd"/>
</dbReference>
<dbReference type="Gene3D" id="3.40.50.300">
    <property type="entry name" value="P-loop containing nucleotide triphosphate hydrolases"/>
    <property type="match status" value="1"/>
</dbReference>
<evidence type="ECO:0000256" key="2">
    <source>
        <dbReference type="ARBA" id="ARBA00022741"/>
    </source>
</evidence>
<dbReference type="GO" id="GO:0005524">
    <property type="term" value="F:ATP binding"/>
    <property type="evidence" value="ECO:0007669"/>
    <property type="project" value="UniProtKB-KW"/>
</dbReference>
<dbReference type="PANTHER" id="PTHR42939:SF1">
    <property type="entry name" value="ABC TRANSPORTER ATP-BINDING PROTEIN ALBC-RELATED"/>
    <property type="match status" value="1"/>
</dbReference>
<keyword evidence="2" id="KW-0547">Nucleotide-binding</keyword>
<dbReference type="CDD" id="cd03230">
    <property type="entry name" value="ABC_DR_subfamily_A"/>
    <property type="match status" value="1"/>
</dbReference>